<evidence type="ECO:0000256" key="1">
    <source>
        <dbReference type="SAM" id="MobiDB-lite"/>
    </source>
</evidence>
<organism evidence="2 3">
    <name type="scientific">Caballeronia sordidicola</name>
    <name type="common">Burkholderia sordidicola</name>
    <dbReference type="NCBI Taxonomy" id="196367"/>
    <lineage>
        <taxon>Bacteria</taxon>
        <taxon>Pseudomonadati</taxon>
        <taxon>Pseudomonadota</taxon>
        <taxon>Betaproteobacteria</taxon>
        <taxon>Burkholderiales</taxon>
        <taxon>Burkholderiaceae</taxon>
        <taxon>Caballeronia</taxon>
    </lineage>
</organism>
<sequence>MATAASSAEAGHPGADSKCQPVTAPYTARQGEKRCETTRYADPAVSTIFVNH</sequence>
<gene>
    <name evidence="2" type="ORF">BSU04_17765</name>
</gene>
<dbReference type="Proteomes" id="UP000214720">
    <property type="component" value="Unassembled WGS sequence"/>
</dbReference>
<feature type="region of interest" description="Disordered" evidence="1">
    <location>
        <begin position="1"/>
        <end position="35"/>
    </location>
</feature>
<proteinExistence type="predicted"/>
<protein>
    <submittedName>
        <fullName evidence="2">Uncharacterized protein</fullName>
    </submittedName>
</protein>
<comment type="caution">
    <text evidence="2">The sequence shown here is derived from an EMBL/GenBank/DDBJ whole genome shotgun (WGS) entry which is preliminary data.</text>
</comment>
<reference evidence="3" key="1">
    <citation type="submission" date="2017-01" db="EMBL/GenBank/DDBJ databases">
        <title>Genome Analysis of Deinococcus marmoris KOPRI26562.</title>
        <authorList>
            <person name="Kim J.H."/>
            <person name="Oh H.-M."/>
        </authorList>
    </citation>
    <scope>NUCLEOTIDE SEQUENCE [LARGE SCALE GENOMIC DNA]</scope>
    <source>
        <strain evidence="3">PAMC 26633</strain>
    </source>
</reference>
<name>A0A226X202_CABSO</name>
<evidence type="ECO:0000313" key="2">
    <source>
        <dbReference type="EMBL" id="OXC77383.1"/>
    </source>
</evidence>
<dbReference type="EMBL" id="MTHB01000109">
    <property type="protein sequence ID" value="OXC77383.1"/>
    <property type="molecule type" value="Genomic_DNA"/>
</dbReference>
<dbReference type="AlphaFoldDB" id="A0A226X202"/>
<accession>A0A226X202</accession>
<evidence type="ECO:0000313" key="3">
    <source>
        <dbReference type="Proteomes" id="UP000214720"/>
    </source>
</evidence>